<dbReference type="EMBL" id="QFVR01000015">
    <property type="protein sequence ID" value="PWI24854.1"/>
    <property type="molecule type" value="Genomic_DNA"/>
</dbReference>
<accession>A0A2U3AK32</accession>
<sequence>MAGILIICFNQVIKTMKNGQSEMLNSFIFSYSKGLLEGINNKINMYGYL</sequence>
<dbReference type="Pfam" id="PF01610">
    <property type="entry name" value="DDE_Tnp_ISL3"/>
    <property type="match status" value="1"/>
</dbReference>
<comment type="caution">
    <text evidence="2">The sequence shown here is derived from an EMBL/GenBank/DDBJ whole genome shotgun (WGS) entry which is preliminary data.</text>
</comment>
<feature type="domain" description="Transposase IS204/IS1001/IS1096/IS1165 DDE" evidence="1">
    <location>
        <begin position="9"/>
        <end position="44"/>
    </location>
</feature>
<name>A0A2U3AK32_9BACL</name>
<evidence type="ECO:0000259" key="1">
    <source>
        <dbReference type="Pfam" id="PF01610"/>
    </source>
</evidence>
<gene>
    <name evidence="2" type="ORF">DEX24_11370</name>
</gene>
<protein>
    <recommendedName>
        <fullName evidence="1">Transposase IS204/IS1001/IS1096/IS1165 DDE domain-containing protein</fullName>
    </recommendedName>
</protein>
<evidence type="ECO:0000313" key="2">
    <source>
        <dbReference type="EMBL" id="PWI24854.1"/>
    </source>
</evidence>
<dbReference type="Proteomes" id="UP000245938">
    <property type="component" value="Unassembled WGS sequence"/>
</dbReference>
<evidence type="ECO:0000313" key="3">
    <source>
        <dbReference type="Proteomes" id="UP000245938"/>
    </source>
</evidence>
<dbReference type="InterPro" id="IPR002560">
    <property type="entry name" value="Transposase_DDE"/>
</dbReference>
<reference evidence="2 3" key="1">
    <citation type="submission" date="2018-05" db="EMBL/GenBank/DDBJ databases">
        <title>Kurthia sibirica genome sequence.</title>
        <authorList>
            <person name="Maclea K.S."/>
            <person name="Goen A.E."/>
        </authorList>
    </citation>
    <scope>NUCLEOTIDE SEQUENCE [LARGE SCALE GENOMIC DNA]</scope>
    <source>
        <strain evidence="2 3">ATCC 49154</strain>
    </source>
</reference>
<dbReference type="AlphaFoldDB" id="A0A2U3AK32"/>
<proteinExistence type="predicted"/>
<keyword evidence="3" id="KW-1185">Reference proteome</keyword>
<organism evidence="2 3">
    <name type="scientific">Kurthia sibirica</name>
    <dbReference type="NCBI Taxonomy" id="202750"/>
    <lineage>
        <taxon>Bacteria</taxon>
        <taxon>Bacillati</taxon>
        <taxon>Bacillota</taxon>
        <taxon>Bacilli</taxon>
        <taxon>Bacillales</taxon>
        <taxon>Caryophanaceae</taxon>
        <taxon>Kurthia</taxon>
    </lineage>
</organism>